<keyword evidence="7" id="KW-1185">Reference proteome</keyword>
<accession>A0A9P9E6T7</accession>
<evidence type="ECO:0000256" key="3">
    <source>
        <dbReference type="ARBA" id="ARBA00023002"/>
    </source>
</evidence>
<evidence type="ECO:0000256" key="4">
    <source>
        <dbReference type="ARBA" id="ARBA00023004"/>
    </source>
</evidence>
<feature type="binding site" evidence="5">
    <location>
        <position position="242"/>
    </location>
    <ligand>
        <name>Fe cation</name>
        <dbReference type="ChEBI" id="CHEBI:24875"/>
        <note>catalytic</note>
    </ligand>
</feature>
<reference evidence="6" key="1">
    <citation type="journal article" date="2021" name="Nat. Commun.">
        <title>Genetic determinants of endophytism in the Arabidopsis root mycobiome.</title>
        <authorList>
            <person name="Mesny F."/>
            <person name="Miyauchi S."/>
            <person name="Thiergart T."/>
            <person name="Pickel B."/>
            <person name="Atanasova L."/>
            <person name="Karlsson M."/>
            <person name="Huettel B."/>
            <person name="Barry K.W."/>
            <person name="Haridas S."/>
            <person name="Chen C."/>
            <person name="Bauer D."/>
            <person name="Andreopoulos W."/>
            <person name="Pangilinan J."/>
            <person name="LaButti K."/>
            <person name="Riley R."/>
            <person name="Lipzen A."/>
            <person name="Clum A."/>
            <person name="Drula E."/>
            <person name="Henrissat B."/>
            <person name="Kohler A."/>
            <person name="Grigoriev I.V."/>
            <person name="Martin F.M."/>
            <person name="Hacquard S."/>
        </authorList>
    </citation>
    <scope>NUCLEOTIDE SEQUENCE</scope>
    <source>
        <strain evidence="6">MPI-CAGE-AT-0021</strain>
    </source>
</reference>
<dbReference type="InterPro" id="IPR004294">
    <property type="entry name" value="Carotenoid_Oase"/>
</dbReference>
<dbReference type="AlphaFoldDB" id="A0A9P9E6T7"/>
<dbReference type="PANTHER" id="PTHR10543:SF89">
    <property type="entry name" value="CAROTENOID 9,10(9',10')-CLEAVAGE DIOXYGENASE 1"/>
    <property type="match status" value="1"/>
</dbReference>
<feature type="binding site" evidence="5">
    <location>
        <position position="307"/>
    </location>
    <ligand>
        <name>Fe cation</name>
        <dbReference type="ChEBI" id="CHEBI:24875"/>
        <note>catalytic</note>
    </ligand>
</feature>
<evidence type="ECO:0000256" key="5">
    <source>
        <dbReference type="PIRSR" id="PIRSR604294-1"/>
    </source>
</evidence>
<keyword evidence="2 5" id="KW-0479">Metal-binding</keyword>
<dbReference type="GO" id="GO:0010436">
    <property type="term" value="F:carotenoid dioxygenase activity"/>
    <property type="evidence" value="ECO:0007669"/>
    <property type="project" value="TreeGrafter"/>
</dbReference>
<dbReference type="OrthoDB" id="1069523at2759"/>
<comment type="cofactor">
    <cofactor evidence="5">
        <name>Fe(2+)</name>
        <dbReference type="ChEBI" id="CHEBI:29033"/>
    </cofactor>
    <text evidence="5">Binds 1 Fe(2+) ion per subunit.</text>
</comment>
<evidence type="ECO:0000313" key="6">
    <source>
        <dbReference type="EMBL" id="KAH7131736.1"/>
    </source>
</evidence>
<name>A0A9P9E6T7_9HYPO</name>
<organism evidence="6 7">
    <name type="scientific">Dactylonectria estremocensis</name>
    <dbReference type="NCBI Taxonomy" id="1079267"/>
    <lineage>
        <taxon>Eukaryota</taxon>
        <taxon>Fungi</taxon>
        <taxon>Dikarya</taxon>
        <taxon>Ascomycota</taxon>
        <taxon>Pezizomycotina</taxon>
        <taxon>Sordariomycetes</taxon>
        <taxon>Hypocreomycetidae</taxon>
        <taxon>Hypocreales</taxon>
        <taxon>Nectriaceae</taxon>
        <taxon>Dactylonectria</taxon>
    </lineage>
</organism>
<evidence type="ECO:0000313" key="7">
    <source>
        <dbReference type="Proteomes" id="UP000717696"/>
    </source>
</evidence>
<dbReference type="GO" id="GO:0046872">
    <property type="term" value="F:metal ion binding"/>
    <property type="evidence" value="ECO:0007669"/>
    <property type="project" value="UniProtKB-KW"/>
</dbReference>
<dbReference type="PANTHER" id="PTHR10543">
    <property type="entry name" value="BETA-CAROTENE DIOXYGENASE"/>
    <property type="match status" value="1"/>
</dbReference>
<evidence type="ECO:0000256" key="2">
    <source>
        <dbReference type="ARBA" id="ARBA00022723"/>
    </source>
</evidence>
<comment type="similarity">
    <text evidence="1">Belongs to the carotenoid oxygenase family.</text>
</comment>
<feature type="binding site" evidence="5">
    <location>
        <position position="504"/>
    </location>
    <ligand>
        <name>Fe cation</name>
        <dbReference type="ChEBI" id="CHEBI:24875"/>
        <note>catalytic</note>
    </ligand>
</feature>
<sequence length="550" mass="62705">MAAHQLPDTAVAYVNGRLSTKQTQFPKTPIFSNAFMPARFEASLEEVETEGIIPNSINGTYFSMQMDHHMPPKFENDILFNGDGIVSSFRIFNGHVDWKRRFVRTDRFKAESDARKALFGRYRNPYTDDDSVRGMVRTAANTNIVFWRGVMLALKEDGPPFALDPVTLETLGRYDFEGQVLSPVFTAHPKADPKTGELLCFGYQAGGDGQCASTELVFYTLSAEGKKTQEVWFEMPYAGFIHDFGFTDDWIIFPLSPLKADFERIKEGGTYWAWDPTEFSYFGIAPRRNAKREDMVWLKAKNSFQGHVAGTYQKDDKLIFDITMADDNIFYWFPEAHVSADAFPQPRPFKAPMSRYEFDLKDFSKNDMIEPTKTQHFLAEFARIDERFLGQPYAQYWALGTDPTKPFDIEKCGLPAMGIWNTLHHYNWETGKEESWWAGPTSQLEEPCFVPTSASSPEGDGYLIAVIDRLDEMRQDLAIFKAQKVLEGPIGLIRLPLRPRRGFHGNFVDYTDIKEFCDRRELGGDIGPAQPAQKPLPWQAAYAAELGKLK</sequence>
<dbReference type="Pfam" id="PF03055">
    <property type="entry name" value="RPE65"/>
    <property type="match status" value="1"/>
</dbReference>
<evidence type="ECO:0000256" key="1">
    <source>
        <dbReference type="ARBA" id="ARBA00006787"/>
    </source>
</evidence>
<gene>
    <name evidence="6" type="ORF">B0J13DRAFT_642612</name>
</gene>
<protein>
    <submittedName>
        <fullName evidence="6">Carotenoid oxygenase</fullName>
    </submittedName>
</protein>
<proteinExistence type="inferred from homology"/>
<keyword evidence="4 5" id="KW-0408">Iron</keyword>
<dbReference type="Proteomes" id="UP000717696">
    <property type="component" value="Unassembled WGS sequence"/>
</dbReference>
<dbReference type="EMBL" id="JAGMUU010000019">
    <property type="protein sequence ID" value="KAH7131736.1"/>
    <property type="molecule type" value="Genomic_DNA"/>
</dbReference>
<dbReference type="GO" id="GO:0016121">
    <property type="term" value="P:carotene catabolic process"/>
    <property type="evidence" value="ECO:0007669"/>
    <property type="project" value="TreeGrafter"/>
</dbReference>
<keyword evidence="3" id="KW-0560">Oxidoreductase</keyword>
<feature type="binding site" evidence="5">
    <location>
        <position position="188"/>
    </location>
    <ligand>
        <name>Fe cation</name>
        <dbReference type="ChEBI" id="CHEBI:24875"/>
        <note>catalytic</note>
    </ligand>
</feature>
<comment type="caution">
    <text evidence="6">The sequence shown here is derived from an EMBL/GenBank/DDBJ whole genome shotgun (WGS) entry which is preliminary data.</text>
</comment>